<dbReference type="Proteomes" id="UP000828390">
    <property type="component" value="Unassembled WGS sequence"/>
</dbReference>
<evidence type="ECO:0000256" key="1">
    <source>
        <dbReference type="SAM" id="MobiDB-lite"/>
    </source>
</evidence>
<feature type="compositionally biased region" description="Acidic residues" evidence="1">
    <location>
        <begin position="41"/>
        <end position="68"/>
    </location>
</feature>
<feature type="compositionally biased region" description="Pro residues" evidence="1">
    <location>
        <begin position="1022"/>
        <end position="1049"/>
    </location>
</feature>
<evidence type="ECO:0000313" key="3">
    <source>
        <dbReference type="EMBL" id="KAH3699577.1"/>
    </source>
</evidence>
<feature type="compositionally biased region" description="Basic and acidic residues" evidence="1">
    <location>
        <begin position="654"/>
        <end position="689"/>
    </location>
</feature>
<feature type="region of interest" description="Disordered" evidence="1">
    <location>
        <begin position="174"/>
        <end position="223"/>
    </location>
</feature>
<feature type="region of interest" description="Disordered" evidence="1">
    <location>
        <begin position="40"/>
        <end position="70"/>
    </location>
</feature>
<dbReference type="OrthoDB" id="9976756at2759"/>
<feature type="region of interest" description="Disordered" evidence="1">
    <location>
        <begin position="610"/>
        <end position="705"/>
    </location>
</feature>
<feature type="compositionally biased region" description="Polar residues" evidence="1">
    <location>
        <begin position="1177"/>
        <end position="1187"/>
    </location>
</feature>
<comment type="caution">
    <text evidence="3">The sequence shown here is derived from an EMBL/GenBank/DDBJ whole genome shotgun (WGS) entry which is preliminary data.</text>
</comment>
<organism evidence="3 4">
    <name type="scientific">Dreissena polymorpha</name>
    <name type="common">Zebra mussel</name>
    <name type="synonym">Mytilus polymorpha</name>
    <dbReference type="NCBI Taxonomy" id="45954"/>
    <lineage>
        <taxon>Eukaryota</taxon>
        <taxon>Metazoa</taxon>
        <taxon>Spiralia</taxon>
        <taxon>Lophotrochozoa</taxon>
        <taxon>Mollusca</taxon>
        <taxon>Bivalvia</taxon>
        <taxon>Autobranchia</taxon>
        <taxon>Heteroconchia</taxon>
        <taxon>Euheterodonta</taxon>
        <taxon>Imparidentia</taxon>
        <taxon>Neoheterodontei</taxon>
        <taxon>Myida</taxon>
        <taxon>Dreissenoidea</taxon>
        <taxon>Dreissenidae</taxon>
        <taxon>Dreissena</taxon>
    </lineage>
</organism>
<keyword evidence="4" id="KW-1185">Reference proteome</keyword>
<feature type="compositionally biased region" description="Polar residues" evidence="1">
    <location>
        <begin position="835"/>
        <end position="863"/>
    </location>
</feature>
<feature type="compositionally biased region" description="Basic and acidic residues" evidence="1">
    <location>
        <begin position="1193"/>
        <end position="1211"/>
    </location>
</feature>
<gene>
    <name evidence="3" type="ORF">DPMN_074535</name>
</gene>
<reference evidence="3" key="1">
    <citation type="journal article" date="2019" name="bioRxiv">
        <title>The Genome of the Zebra Mussel, Dreissena polymorpha: A Resource for Invasive Species Research.</title>
        <authorList>
            <person name="McCartney M.A."/>
            <person name="Auch B."/>
            <person name="Kono T."/>
            <person name="Mallez S."/>
            <person name="Zhang Y."/>
            <person name="Obille A."/>
            <person name="Becker A."/>
            <person name="Abrahante J.E."/>
            <person name="Garbe J."/>
            <person name="Badalamenti J.P."/>
            <person name="Herman A."/>
            <person name="Mangelson H."/>
            <person name="Liachko I."/>
            <person name="Sullivan S."/>
            <person name="Sone E.D."/>
            <person name="Koren S."/>
            <person name="Silverstein K.A.T."/>
            <person name="Beckman K.B."/>
            <person name="Gohl D.M."/>
        </authorList>
    </citation>
    <scope>NUCLEOTIDE SEQUENCE</scope>
    <source>
        <strain evidence="3">Duluth1</strain>
        <tissue evidence="3">Whole animal</tissue>
    </source>
</reference>
<feature type="region of interest" description="Disordered" evidence="1">
    <location>
        <begin position="724"/>
        <end position="987"/>
    </location>
</feature>
<feature type="compositionally biased region" description="Basic and acidic residues" evidence="1">
    <location>
        <begin position="734"/>
        <end position="754"/>
    </location>
</feature>
<sequence length="1218" mass="134775">MDQRPVEGLYESDVLLATAIQDDSTDMLGLPGDWSVIDQSTETEDAADSTEMDEDLVGDMGSDTEEAGDNICKDDSVTRVSSAEQDTECKSITDYMPATQTTGNCKLSEGRLASSPNEEGQILLTTKPTECTTVEIEIDLNNETSDVAEGNADADLQTASGSCSISALDKASTGDLKKSNTADALQTKTDTGTCKASTCEQEKQAEDIPTDDSKQITDEKKSMPKKLVPDIHKIESSDPGSFTSKSVESTDENYMEIPDENLPRAAVVDDDSDVIKISVADSPAKQAVTIPEFQPVKGDALKGAESTKPLASKPELVYDRGFVTPVPKSLSKLKQFTVNIGPMHLIDLHCKKLYKILKINPTFEIKFEPKEKTLDNGQKIGDSCGYVHLPFEVSSPSILVNISDKLSALNINGRDMSVKFPEAFNKAVQECRAWMKQRNQYFVSRDFKDQMERVTNTLLQQRRVMIQQWPKEETSGEKLTSLFPHVDKIIMKIGKDYDGKDICMGVYLEFATEAALEEFMNTGSSNICLDGRLITITRKLSMDQLITYKSGVNPDQVSSQVSKNKKKKKNLPSQVSNNKKKKKNLPSQVSNNKKKKKHFWASVLESRLQRGGGGRDLRGRAGSVGGVRDRAGGIAISPRSTYHRAHYSPGADLGTRKRDKFEPRRDIWSHEPRDDRRHRGDRCRSPSRFEHKKQRRSASKSDETRAMLELMKSKLKNMERKLAEQGGLMLPPVDVKKDVFPENKRGQGAKEPRTDLGQGQRGRGSSGAGKDEGYHGRGQSSNKSGGKRESDNFTLDYQTSPKRQYFEENYEVSNGSHEEEDIVARPPKPAHPGYSNVSPAGSTGNLRKQSIPTQPRQWGSASQLHVGHSNPFWPSPLGPSGTLSGAPPLPREIDLSPYFPSSSGYTQAGKVSRNYTQVSSESNPYSKASDMGPSSRIDMNPGRIPNQFPYTAADLADTGTSQGRPYYTSRQLHDQPSKSQGQVVEDPLSKLKSQKLVSCRICKGDHWTTKCPYKKTQAPIQDPYPRPPGTGMPPAIPPPNFSVPPPGFMPPHMGGGLPNNDPGLQKIWVKTKTAEGKVVNIPSSSLVPVKMPDLRQQQEQSERNAQWLISKEKNLKRDIPRGPVKPAPNALHITETIDVRPVIPPQADPYPAFLRTASHTSSANTSFQYGAVMERNPNMQYDQTRNRATYGDRSQEDRGQGREHTFTRREPTFPSSYQ</sequence>
<name>A0A9D3YF78_DREPO</name>
<dbReference type="AlphaFoldDB" id="A0A9D3YF78"/>
<feature type="region of interest" description="Disordered" evidence="1">
    <location>
        <begin position="553"/>
        <end position="598"/>
    </location>
</feature>
<proteinExistence type="predicted"/>
<feature type="compositionally biased region" description="Polar residues" evidence="1">
    <location>
        <begin position="792"/>
        <end position="802"/>
    </location>
</feature>
<accession>A0A9D3YF78</accession>
<reference evidence="3" key="2">
    <citation type="submission" date="2020-11" db="EMBL/GenBank/DDBJ databases">
        <authorList>
            <person name="McCartney M.A."/>
            <person name="Auch B."/>
            <person name="Kono T."/>
            <person name="Mallez S."/>
            <person name="Becker A."/>
            <person name="Gohl D.M."/>
            <person name="Silverstein K.A.T."/>
            <person name="Koren S."/>
            <person name="Bechman K.B."/>
            <person name="Herman A."/>
            <person name="Abrahante J.E."/>
            <person name="Garbe J."/>
        </authorList>
    </citation>
    <scope>NUCLEOTIDE SEQUENCE</scope>
    <source>
        <strain evidence="3">Duluth1</strain>
        <tissue evidence="3">Whole animal</tissue>
    </source>
</reference>
<feature type="region of interest" description="Disordered" evidence="1">
    <location>
        <begin position="1013"/>
        <end position="1057"/>
    </location>
</feature>
<feature type="compositionally biased region" description="Polar residues" evidence="1">
    <location>
        <begin position="181"/>
        <end position="199"/>
    </location>
</feature>
<dbReference type="Pfam" id="PF12353">
    <property type="entry name" value="eIF3g"/>
    <property type="match status" value="1"/>
</dbReference>
<evidence type="ECO:0000313" key="4">
    <source>
        <dbReference type="Proteomes" id="UP000828390"/>
    </source>
</evidence>
<dbReference type="EMBL" id="JAIWYP010000015">
    <property type="protein sequence ID" value="KAH3699577.1"/>
    <property type="molecule type" value="Genomic_DNA"/>
</dbReference>
<feature type="region of interest" description="Disordered" evidence="1">
    <location>
        <begin position="1171"/>
        <end position="1218"/>
    </location>
</feature>
<protein>
    <recommendedName>
        <fullName evidence="2">Eukaryotic translation initiation factor 3 subunit G N-terminal domain-containing protein</fullName>
    </recommendedName>
</protein>
<dbReference type="InterPro" id="IPR024675">
    <property type="entry name" value="eIF3g_N"/>
</dbReference>
<evidence type="ECO:0000259" key="2">
    <source>
        <dbReference type="Pfam" id="PF12353"/>
    </source>
</evidence>
<feature type="domain" description="Eukaryotic translation initiation factor 3 subunit G N-terminal" evidence="2">
    <location>
        <begin position="978"/>
        <end position="1016"/>
    </location>
</feature>
<feature type="compositionally biased region" description="Basic and acidic residues" evidence="1">
    <location>
        <begin position="200"/>
        <end position="223"/>
    </location>
</feature>
<feature type="compositionally biased region" description="Polar residues" evidence="1">
    <location>
        <begin position="913"/>
        <end position="926"/>
    </location>
</feature>